<dbReference type="EMBL" id="UINC01005227">
    <property type="protein sequence ID" value="SVA19947.1"/>
    <property type="molecule type" value="Genomic_DNA"/>
</dbReference>
<dbReference type="Pfam" id="PF13414">
    <property type="entry name" value="TPR_11"/>
    <property type="match status" value="1"/>
</dbReference>
<organism evidence="3">
    <name type="scientific">marine metagenome</name>
    <dbReference type="NCBI Taxonomy" id="408172"/>
    <lineage>
        <taxon>unclassified sequences</taxon>
        <taxon>metagenomes</taxon>
        <taxon>ecological metagenomes</taxon>
    </lineage>
</organism>
<dbReference type="PANTHER" id="PTHR44943">
    <property type="entry name" value="CELLULOSE SYNTHASE OPERON PROTEIN C"/>
    <property type="match status" value="1"/>
</dbReference>
<sequence>MEMPSHAELNSLLEHYQNGRYDDAEKLALSITQQFPEYQFGWKILGIILGQTGRITEALVAIQKAVALTPADAEAHYNLALALQKLDRLQEAEASYKQAIALKSNYA</sequence>
<accession>A0A381TY77</accession>
<dbReference type="InterPro" id="IPR051685">
    <property type="entry name" value="Ycf3/AcsC/BcsC/TPR_MFPF"/>
</dbReference>
<keyword evidence="1" id="KW-0677">Repeat</keyword>
<evidence type="ECO:0000313" key="3">
    <source>
        <dbReference type="EMBL" id="SVA19947.1"/>
    </source>
</evidence>
<dbReference type="SUPFAM" id="SSF48452">
    <property type="entry name" value="TPR-like"/>
    <property type="match status" value="1"/>
</dbReference>
<evidence type="ECO:0000256" key="1">
    <source>
        <dbReference type="ARBA" id="ARBA00022737"/>
    </source>
</evidence>
<dbReference type="AlphaFoldDB" id="A0A381TY77"/>
<dbReference type="PROSITE" id="PS50005">
    <property type="entry name" value="TPR"/>
    <property type="match status" value="2"/>
</dbReference>
<keyword evidence="2" id="KW-0802">TPR repeat</keyword>
<name>A0A381TY77_9ZZZZ</name>
<protein>
    <submittedName>
        <fullName evidence="3">Uncharacterized protein</fullName>
    </submittedName>
</protein>
<dbReference type="SMART" id="SM00028">
    <property type="entry name" value="TPR"/>
    <property type="match status" value="2"/>
</dbReference>
<proteinExistence type="predicted"/>
<gene>
    <name evidence="3" type="ORF">METZ01_LOCUS72801</name>
</gene>
<dbReference type="PANTHER" id="PTHR44943:SF8">
    <property type="entry name" value="TPR REPEAT-CONTAINING PROTEIN MJ0263"/>
    <property type="match status" value="1"/>
</dbReference>
<dbReference type="Gene3D" id="1.25.40.10">
    <property type="entry name" value="Tetratricopeptide repeat domain"/>
    <property type="match status" value="2"/>
</dbReference>
<dbReference type="InterPro" id="IPR011990">
    <property type="entry name" value="TPR-like_helical_dom_sf"/>
</dbReference>
<dbReference type="InterPro" id="IPR019734">
    <property type="entry name" value="TPR_rpt"/>
</dbReference>
<evidence type="ECO:0000256" key="2">
    <source>
        <dbReference type="ARBA" id="ARBA00022803"/>
    </source>
</evidence>
<feature type="non-terminal residue" evidence="3">
    <location>
        <position position="107"/>
    </location>
</feature>
<reference evidence="3" key="1">
    <citation type="submission" date="2018-05" db="EMBL/GenBank/DDBJ databases">
        <authorList>
            <person name="Lanie J.A."/>
            <person name="Ng W.-L."/>
            <person name="Kazmierczak K.M."/>
            <person name="Andrzejewski T.M."/>
            <person name="Davidsen T.M."/>
            <person name="Wayne K.J."/>
            <person name="Tettelin H."/>
            <person name="Glass J.I."/>
            <person name="Rusch D."/>
            <person name="Podicherti R."/>
            <person name="Tsui H.-C.T."/>
            <person name="Winkler M.E."/>
        </authorList>
    </citation>
    <scope>NUCLEOTIDE SEQUENCE</scope>
</reference>